<dbReference type="InterPro" id="IPR051403">
    <property type="entry name" value="NosZ/Cyto_c_oxidase_sub2"/>
</dbReference>
<keyword evidence="7" id="KW-0812">Transmembrane</keyword>
<dbReference type="AlphaFoldDB" id="A0A0A2T9P4"/>
<feature type="transmembrane region" description="Helical" evidence="7">
    <location>
        <begin position="9"/>
        <end position="31"/>
    </location>
</feature>
<evidence type="ECO:0000256" key="4">
    <source>
        <dbReference type="ARBA" id="ARBA00024688"/>
    </source>
</evidence>
<comment type="caution">
    <text evidence="9">The sequence shown here is derived from an EMBL/GenBank/DDBJ whole genome shotgun (WGS) entry which is preliminary data.</text>
</comment>
<sequence length="168" mass="18341">MHLHKYEKIWMFIGGGSLLGFLIVLGVGAFLQGTQPPSCLTTIDPTNVEAHESFKQENLGLQEMGDKSYVVNVVASAFNYDFGKDEDGAPVKNIRIPAGSKVLFQGTTKDVIHGFQIAGTNANMMLEPGYINTVEVTLDNPGTYTLVCNEYCGTGHHFMTASVEVYEE</sequence>
<gene>
    <name evidence="9" type="ORF">N782_04250</name>
</gene>
<evidence type="ECO:0000256" key="6">
    <source>
        <dbReference type="ARBA" id="ARBA00047816"/>
    </source>
</evidence>
<dbReference type="PANTHER" id="PTHR42838:SF2">
    <property type="entry name" value="NITROUS-OXIDE REDUCTASE"/>
    <property type="match status" value="1"/>
</dbReference>
<keyword evidence="10" id="KW-1185">Reference proteome</keyword>
<dbReference type="GO" id="GO:0005507">
    <property type="term" value="F:copper ion binding"/>
    <property type="evidence" value="ECO:0007669"/>
    <property type="project" value="InterPro"/>
</dbReference>
<dbReference type="eggNOG" id="COG1622">
    <property type="taxonomic scope" value="Bacteria"/>
</dbReference>
<keyword evidence="2" id="KW-0479">Metal-binding</keyword>
<evidence type="ECO:0000259" key="8">
    <source>
        <dbReference type="PROSITE" id="PS50857"/>
    </source>
</evidence>
<dbReference type="GO" id="GO:0004129">
    <property type="term" value="F:cytochrome-c oxidase activity"/>
    <property type="evidence" value="ECO:0007669"/>
    <property type="project" value="UniProtKB-EC"/>
</dbReference>
<comment type="function">
    <text evidence="4">Subunits I and II form the functional core of the enzyme complex. Electrons originating in cytochrome c are transferred via heme a and Cu(A) to the binuclear center formed by heme a3 and Cu(B).</text>
</comment>
<dbReference type="Proteomes" id="UP000030147">
    <property type="component" value="Unassembled WGS sequence"/>
</dbReference>
<dbReference type="SUPFAM" id="SSF49503">
    <property type="entry name" value="Cupredoxins"/>
    <property type="match status" value="1"/>
</dbReference>
<evidence type="ECO:0000313" key="9">
    <source>
        <dbReference type="EMBL" id="KGP70791.1"/>
    </source>
</evidence>
<name>A0A0A2T9P4_9BACI</name>
<reference evidence="9 10" key="1">
    <citation type="journal article" date="2015" name="Stand. Genomic Sci.">
        <title>High quality draft genome sequence of the moderately halophilic bacterium Pontibacillus yanchengensis Y32(T) and comparison among Pontibacillus genomes.</title>
        <authorList>
            <person name="Huang J."/>
            <person name="Qiao Z.X."/>
            <person name="Tang J.W."/>
            <person name="Wang G."/>
        </authorList>
    </citation>
    <scope>NUCLEOTIDE SEQUENCE [LARGE SCALE GENOMIC DNA]</scope>
    <source>
        <strain evidence="9 10">Y32</strain>
    </source>
</reference>
<keyword evidence="3" id="KW-0186">Copper</keyword>
<accession>A0A0A2T9P4</accession>
<feature type="domain" description="Cytochrome oxidase subunit II copper A binding" evidence="8">
    <location>
        <begin position="66"/>
        <end position="168"/>
    </location>
</feature>
<dbReference type="CDD" id="cd13913">
    <property type="entry name" value="ba3_CcO_II_C"/>
    <property type="match status" value="1"/>
</dbReference>
<evidence type="ECO:0000256" key="1">
    <source>
        <dbReference type="ARBA" id="ARBA00004196"/>
    </source>
</evidence>
<evidence type="ECO:0000256" key="3">
    <source>
        <dbReference type="ARBA" id="ARBA00023008"/>
    </source>
</evidence>
<dbReference type="InterPro" id="IPR008972">
    <property type="entry name" value="Cupredoxin"/>
</dbReference>
<dbReference type="InterPro" id="IPR001505">
    <property type="entry name" value="Copper_CuA"/>
</dbReference>
<dbReference type="EMBL" id="AVBF01000117">
    <property type="protein sequence ID" value="KGP70791.1"/>
    <property type="molecule type" value="Genomic_DNA"/>
</dbReference>
<evidence type="ECO:0000256" key="7">
    <source>
        <dbReference type="SAM" id="Phobius"/>
    </source>
</evidence>
<keyword evidence="7" id="KW-0472">Membrane</keyword>
<evidence type="ECO:0000313" key="10">
    <source>
        <dbReference type="Proteomes" id="UP000030147"/>
    </source>
</evidence>
<organism evidence="9 10">
    <name type="scientific">Pontibacillus yanchengensis Y32</name>
    <dbReference type="NCBI Taxonomy" id="1385514"/>
    <lineage>
        <taxon>Bacteria</taxon>
        <taxon>Bacillati</taxon>
        <taxon>Bacillota</taxon>
        <taxon>Bacilli</taxon>
        <taxon>Bacillales</taxon>
        <taxon>Bacillaceae</taxon>
        <taxon>Pontibacillus</taxon>
    </lineage>
</organism>
<dbReference type="OrthoDB" id="9773456at2"/>
<protein>
    <recommendedName>
        <fullName evidence="5">Cytochrome aa3 subunit 2</fullName>
    </recommendedName>
</protein>
<evidence type="ECO:0000256" key="5">
    <source>
        <dbReference type="ARBA" id="ARBA00031399"/>
    </source>
</evidence>
<dbReference type="PANTHER" id="PTHR42838">
    <property type="entry name" value="CYTOCHROME C OXIDASE SUBUNIT II"/>
    <property type="match status" value="1"/>
</dbReference>
<dbReference type="PROSITE" id="PS50857">
    <property type="entry name" value="COX2_CUA"/>
    <property type="match status" value="1"/>
</dbReference>
<dbReference type="Gene3D" id="2.60.40.420">
    <property type="entry name" value="Cupredoxins - blue copper proteins"/>
    <property type="match status" value="1"/>
</dbReference>
<dbReference type="PROSITE" id="PS00078">
    <property type="entry name" value="COX2"/>
    <property type="match status" value="1"/>
</dbReference>
<dbReference type="InterPro" id="IPR034214">
    <property type="entry name" value="Ba3_CcO_II_C"/>
</dbReference>
<dbReference type="STRING" id="1385514.N782_04250"/>
<dbReference type="GO" id="GO:0030313">
    <property type="term" value="C:cell envelope"/>
    <property type="evidence" value="ECO:0007669"/>
    <property type="project" value="UniProtKB-SubCell"/>
</dbReference>
<dbReference type="GO" id="GO:0016020">
    <property type="term" value="C:membrane"/>
    <property type="evidence" value="ECO:0007669"/>
    <property type="project" value="InterPro"/>
</dbReference>
<comment type="subcellular location">
    <subcellularLocation>
        <location evidence="1">Cell envelope</location>
    </subcellularLocation>
</comment>
<evidence type="ECO:0000256" key="2">
    <source>
        <dbReference type="ARBA" id="ARBA00022723"/>
    </source>
</evidence>
<proteinExistence type="predicted"/>
<dbReference type="Pfam" id="PF00116">
    <property type="entry name" value="COX2"/>
    <property type="match status" value="1"/>
</dbReference>
<keyword evidence="7" id="KW-1133">Transmembrane helix</keyword>
<dbReference type="RefSeq" id="WP_036824816.1">
    <property type="nucleotide sequence ID" value="NZ_AVBF01000117.1"/>
</dbReference>
<dbReference type="InterPro" id="IPR002429">
    <property type="entry name" value="CcO_II-like_C"/>
</dbReference>
<comment type="catalytic activity">
    <reaction evidence="6">
        <text>4 Fe(II)-[cytochrome c] + O2 + 8 H(+)(in) = 4 Fe(III)-[cytochrome c] + 2 H2O + 4 H(+)(out)</text>
        <dbReference type="Rhea" id="RHEA:11436"/>
        <dbReference type="Rhea" id="RHEA-COMP:10350"/>
        <dbReference type="Rhea" id="RHEA-COMP:14399"/>
        <dbReference type="ChEBI" id="CHEBI:15377"/>
        <dbReference type="ChEBI" id="CHEBI:15378"/>
        <dbReference type="ChEBI" id="CHEBI:15379"/>
        <dbReference type="ChEBI" id="CHEBI:29033"/>
        <dbReference type="ChEBI" id="CHEBI:29034"/>
        <dbReference type="EC" id="7.1.1.9"/>
    </reaction>
</comment>